<reference evidence="2 3" key="1">
    <citation type="journal article" date="2014" name="Genome Announc.">
        <title>Draft Genome Sequence of the Iron-Oxidizing, Acidophilic, and Halotolerant 'Thiobacillus prosperus' Type Strain DSM 5130.</title>
        <authorList>
            <person name="Ossandon F.J."/>
            <person name="Cardenas J.P."/>
            <person name="Corbett M."/>
            <person name="Quatrini R."/>
            <person name="Holmes D.S."/>
            <person name="Watkin E."/>
        </authorList>
    </citation>
    <scope>NUCLEOTIDE SEQUENCE [LARGE SCALE GENOMIC DNA]</scope>
    <source>
        <strain evidence="2 3">DSM 5130</strain>
    </source>
</reference>
<dbReference type="Proteomes" id="UP000029273">
    <property type="component" value="Unassembled WGS sequence"/>
</dbReference>
<evidence type="ECO:0000256" key="1">
    <source>
        <dbReference type="SAM" id="Phobius"/>
    </source>
</evidence>
<evidence type="ECO:0000313" key="2">
    <source>
        <dbReference type="EMBL" id="OBS10801.1"/>
    </source>
</evidence>
<keyword evidence="3" id="KW-1185">Reference proteome</keyword>
<evidence type="ECO:0008006" key="4">
    <source>
        <dbReference type="Google" id="ProtNLM"/>
    </source>
</evidence>
<evidence type="ECO:0000313" key="3">
    <source>
        <dbReference type="Proteomes" id="UP000029273"/>
    </source>
</evidence>
<gene>
    <name evidence="2" type="ORF">Thpro_020517</name>
</gene>
<dbReference type="InterPro" id="IPR020269">
    <property type="entry name" value="Phage_Mu_Releasin"/>
</dbReference>
<comment type="caution">
    <text evidence="2">The sequence shown here is derived from an EMBL/GenBank/DDBJ whole genome shotgun (WGS) entry which is preliminary data.</text>
</comment>
<keyword evidence="1" id="KW-0812">Transmembrane</keyword>
<keyword evidence="1" id="KW-1133">Transmembrane helix</keyword>
<dbReference type="RefSeq" id="WP_038086457.1">
    <property type="nucleotide sequence ID" value="NZ_JQSG02000001.1"/>
</dbReference>
<feature type="transmembrane region" description="Helical" evidence="1">
    <location>
        <begin position="17"/>
        <end position="33"/>
    </location>
</feature>
<dbReference type="Pfam" id="PF10805">
    <property type="entry name" value="DUF2730"/>
    <property type="match status" value="1"/>
</dbReference>
<dbReference type="OrthoDB" id="5171643at2"/>
<name>A0A1A6C8C0_9GAMM</name>
<keyword evidence="1" id="KW-0472">Membrane</keyword>
<proteinExistence type="predicted"/>
<sequence>MSGWEQHLTTFKNITDIVQTIGIIIIGIYTFSLRHGIANKKSIEDLEIELATAKSRVVALENRLDSAPTHQDLGNLHDRINDLSGAVRELVGVMSGVQRSLDRVEDKLMNEGGKR</sequence>
<dbReference type="AlphaFoldDB" id="A0A1A6C8C0"/>
<protein>
    <recommendedName>
        <fullName evidence="4">DUF2730 domain-containing protein</fullName>
    </recommendedName>
</protein>
<organism evidence="2 3">
    <name type="scientific">Acidihalobacter prosperus</name>
    <dbReference type="NCBI Taxonomy" id="160660"/>
    <lineage>
        <taxon>Bacteria</taxon>
        <taxon>Pseudomonadati</taxon>
        <taxon>Pseudomonadota</taxon>
        <taxon>Gammaproteobacteria</taxon>
        <taxon>Chromatiales</taxon>
        <taxon>Ectothiorhodospiraceae</taxon>
        <taxon>Acidihalobacter</taxon>
    </lineage>
</organism>
<dbReference type="EMBL" id="JQSG02000001">
    <property type="protein sequence ID" value="OBS10801.1"/>
    <property type="molecule type" value="Genomic_DNA"/>
</dbReference>
<accession>A0A1A6C8C0</accession>